<sequence>MATCEVKCGAVALDIADRQNAHSMTLAVRAVVELFRLVKCEKEIHREILAFSVSHDHRSVRIYGHYAVIDVAKTTFYRHLIHEFSFSALEGKEKWTAHKFTKNVYDAWMLTHFKRLCLAVNDLPPELDFSVPPLLQGSGLSQGLASHHLLQSLAESAS</sequence>
<gene>
    <name evidence="1" type="ORF">BDR25DRAFT_366825</name>
</gene>
<name>A0ACB6QYE0_9PLEO</name>
<reference evidence="1" key="1">
    <citation type="journal article" date="2020" name="Stud. Mycol.">
        <title>101 Dothideomycetes genomes: a test case for predicting lifestyles and emergence of pathogens.</title>
        <authorList>
            <person name="Haridas S."/>
            <person name="Albert R."/>
            <person name="Binder M."/>
            <person name="Bloem J."/>
            <person name="Labutti K."/>
            <person name="Salamov A."/>
            <person name="Andreopoulos B."/>
            <person name="Baker S."/>
            <person name="Barry K."/>
            <person name="Bills G."/>
            <person name="Bluhm B."/>
            <person name="Cannon C."/>
            <person name="Castanera R."/>
            <person name="Culley D."/>
            <person name="Daum C."/>
            <person name="Ezra D."/>
            <person name="Gonzalez J."/>
            <person name="Henrissat B."/>
            <person name="Kuo A."/>
            <person name="Liang C."/>
            <person name="Lipzen A."/>
            <person name="Lutzoni F."/>
            <person name="Magnuson J."/>
            <person name="Mondo S."/>
            <person name="Nolan M."/>
            <person name="Ohm R."/>
            <person name="Pangilinan J."/>
            <person name="Park H.-J."/>
            <person name="Ramirez L."/>
            <person name="Alfaro M."/>
            <person name="Sun H."/>
            <person name="Tritt A."/>
            <person name="Yoshinaga Y."/>
            <person name="Zwiers L.-H."/>
            <person name="Turgeon B."/>
            <person name="Goodwin S."/>
            <person name="Spatafora J."/>
            <person name="Crous P."/>
            <person name="Grigoriev I."/>
        </authorList>
    </citation>
    <scope>NUCLEOTIDE SEQUENCE</scope>
    <source>
        <strain evidence="1">ATCC 200398</strain>
    </source>
</reference>
<evidence type="ECO:0000313" key="2">
    <source>
        <dbReference type="Proteomes" id="UP000799755"/>
    </source>
</evidence>
<keyword evidence="2" id="KW-1185">Reference proteome</keyword>
<dbReference type="Proteomes" id="UP000799755">
    <property type="component" value="Unassembled WGS sequence"/>
</dbReference>
<proteinExistence type="predicted"/>
<protein>
    <submittedName>
        <fullName evidence="1">Uncharacterized protein</fullName>
    </submittedName>
</protein>
<organism evidence="1 2">
    <name type="scientific">Lindgomyces ingoldianus</name>
    <dbReference type="NCBI Taxonomy" id="673940"/>
    <lineage>
        <taxon>Eukaryota</taxon>
        <taxon>Fungi</taxon>
        <taxon>Dikarya</taxon>
        <taxon>Ascomycota</taxon>
        <taxon>Pezizomycotina</taxon>
        <taxon>Dothideomycetes</taxon>
        <taxon>Pleosporomycetidae</taxon>
        <taxon>Pleosporales</taxon>
        <taxon>Lindgomycetaceae</taxon>
        <taxon>Lindgomyces</taxon>
    </lineage>
</organism>
<comment type="caution">
    <text evidence="1">The sequence shown here is derived from an EMBL/GenBank/DDBJ whole genome shotgun (WGS) entry which is preliminary data.</text>
</comment>
<evidence type="ECO:0000313" key="1">
    <source>
        <dbReference type="EMBL" id="KAF2472069.1"/>
    </source>
</evidence>
<accession>A0ACB6QYE0</accession>
<dbReference type="EMBL" id="MU003503">
    <property type="protein sequence ID" value="KAF2472069.1"/>
    <property type="molecule type" value="Genomic_DNA"/>
</dbReference>